<organism evidence="4 5">
    <name type="scientific">Croceitalea marina</name>
    <dbReference type="NCBI Taxonomy" id="1775166"/>
    <lineage>
        <taxon>Bacteria</taxon>
        <taxon>Pseudomonadati</taxon>
        <taxon>Bacteroidota</taxon>
        <taxon>Flavobacteriia</taxon>
        <taxon>Flavobacteriales</taxon>
        <taxon>Flavobacteriaceae</taxon>
        <taxon>Croceitalea</taxon>
    </lineage>
</organism>
<dbReference type="PANTHER" id="PTHR45527:SF1">
    <property type="entry name" value="FATTY ACID SYNTHASE"/>
    <property type="match status" value="1"/>
</dbReference>
<dbReference type="CDD" id="cd19531">
    <property type="entry name" value="LCL_NRPS-like"/>
    <property type="match status" value="1"/>
</dbReference>
<dbReference type="NCBIfam" id="NF003417">
    <property type="entry name" value="PRK04813.1"/>
    <property type="match status" value="2"/>
</dbReference>
<evidence type="ECO:0000313" key="4">
    <source>
        <dbReference type="EMBL" id="MFD2586093.1"/>
    </source>
</evidence>
<dbReference type="InterPro" id="IPR001242">
    <property type="entry name" value="Condensation_dom"/>
</dbReference>
<dbReference type="InterPro" id="IPR045851">
    <property type="entry name" value="AMP-bd_C_sf"/>
</dbReference>
<gene>
    <name evidence="4" type="ORF">ACFSQJ_04080</name>
</gene>
<dbReference type="InterPro" id="IPR009081">
    <property type="entry name" value="PP-bd_ACP"/>
</dbReference>
<dbReference type="CDD" id="cd05930">
    <property type="entry name" value="A_NRPS"/>
    <property type="match status" value="2"/>
</dbReference>
<keyword evidence="1" id="KW-0596">Phosphopantetheine</keyword>
<sequence length="2533" mass="293616">MKTIASYHQQRMWFIDNFENDYLYDGGPVYHNIPLAIEIKQSITENALKDAFARLLRNHEILRTQFILGNDTNIYQKIVPIQDIDLNKLLIKKEQIFQNAEVYRMLPFDYGKDFLLRGYYEINQDATHLLLILNQAIVDKYSLKKIREFFLDVLEEKGLTKTPQIVQFQSFSNWQNGLDGNHLEPLLFYWKAQLKDIQILYFSTDYKREHIHIYKSNSLQLVLPKKKILEFCTQHGGSVKEFMLAMFKMVLYKFTSLNDVVVGSILSLRPKSEKILLGPVDNIVVLKSNIEPQKNVLENYKEVRRTWKMAEKYKSIPFDKLVSEINPKKDRSRTALFDIFFHYDLVNTQNTEQERKINNSNLGWGKYDLNLLVSEETNNLLLTLTYNDLYFKEYTIESLLNAYKKLIFESIANYNLQLEAFDIPINGGGNKLLTFPQNVLSEQNNQLTITSEFFAQVIKRGENPALVGSGLRSLSYKELDNQSNRLSNLLRSKLDIHPGDKVAALLPKNDELIITLLSILKLGATYVPIDPNYPEERKLFILSDSKCKLTIDEGFFITWRDKVKTESEVFEAIAVQGDTTAYIIYTSGTTGKPKGVRVSHSNVVSLLHSCYANIKVSVDDTWVQFHSYCFDFSVWEIFGCLMTGGKLLMITPAEARDIESLCQLMNRYEATIFSQTPSAFYNFINYESLKVKLRYVILGGEMLLPNKLKEWSDNNPEVKLINMYGITETSVHVTFKELGVNDMTSELSNIGVPLSFARVYILNQQLQLLPYGRIGEMYVGGNGVAQGYLNRPKLEEERFLPDPYQEGKKMYRTGDKARWLPNGELEFIGRVDRQVKIRGYRIELDEIENTISQFSNSVQQVAVESKIINQEAIIVAYYVSKETFPESEIRNFLQKKLPEYMVPGFFVELDSMKLTSNGKIDREALQDICKKDLLKREYVAPRNEIEEKLASIWKEILGIQQVSITDDFFELGGHSLKIIMMKTRIRNATGIDLDISNFFDHSILSDLAKFISDKLGKMTDLPALESVPAAREYKSTKAQQRLWFIHQLKQNKSAYNIAFALSLSGTFHFEAFQKALNFMFGRHEILRTVFNESNQVIRPSKECLVDLLEMKQGEDLKDKLLKIAMAPFDLEKGPLLKVTVLRASDKVRYLLFNIHHIIFDDWSVTIFIKELLTLYESFIQNKAPKLKPITYQYKEYAHWKNKIAQSDWYKVSEKYWLEQYRESIQVLEFKYDFPRPRRKTFNGNNLFLEIEQDLVKRIQSKISRERLSTVSFFLACFKILLYKYTNQNDIAVGIPVSDRDHSELEDQIGLYLNVIAVRSKLKTSSVLNEVLHHEHQTLLKALDHKEYSFDELVEKLNKNRDISRSPLFDVMFAHQFEDQILPSKDSWNFGGLQIEQIQLNPPTSKFDLLLNLVESTSRFRLRFSYNSDLFEKSTIQQMMDHFVSILDVCSGTGTTSIVQLSILSKEEKNSLYPRRETTKINHISLFLRNQLKLSPDNIVVRYGEEEYNFKTFHQLAENMASALYQDYGLREGDRIAVFSKNPVIYPLSLLAIIKLGACYLPLDAKTPEKRRAFILNEAKPKIIIIDKEVTDDISPYKTVYCSELRKELKNKVVLDSTNLDNESFIIYTSGTTGIPKGIIHSYHNISNLIQWQRKNLDVLQSDGYLQFAAFTFDVSIQDIIFCLATGLTIHLPNEEERRDFDKLFAFIGSNKISILSLPFSVLRSFVTAIDLDKLDRLNLKHIITYGEQLIVTKKLGAFLKRNPNVQVHNYYGPSETHVITFNTFSGTEPLEEYQNIGKPISNNDVYLLDENLQPVPKGVVGTLYFGGKNIFLHYVDKNLPSNKYDIPMLYKGGPLYNTGDLAYWRADGKLQYYGRKDQQIKIDGNRVEVREIERVLANYKDVEESVILCLKKSGNYSLHGFYVSKAPIFDADIKEFIAKFLPPYMIPQTISRLEAVPTNKNGKVDWRQLESMLPSSATLADANLTTQLSETGKVLKSIWEDNLGVSINSPDSNYFELGGHSLSAMILLNQVREQFNCAMDIEDIFEHRIFSRMIHFITQATTSLRKEIPRVKEKIFYPLSPAQLSFWLKIQNQMDKEAHNIALSFRLKGVIQIKALKEALMKVVERHEILRTVFVLIDGEPHQQILNRDDLDYDIEVVQTLLPQNRWSEAIQLDTSFQIDTWPLFNFKLTEVSAEVKLVQVEIHHLISDGWSIELFIKELIGYYYAIINDEVLENFPPKIQYKDYSAWINGIKDSQIYKNSEDYWKKNLSNLVYQDSFRKLRICEATSSLDGTNFVFEIPKHSALTQFTERQQVSPYILVLSALFLLHYKYSKQTDFIIPSVSAGRIHKDIEKIMGYFLNSYFLRILLEHQMSLSELIRQVKDISIKALKHQVYSFEEMISIINEEKRLIPDKPLYELGVTYQKSVFSRDHKIDEVQLNQLDFAPFPPKVIKVKDPLWWYFTEHDQNILVDIHFNTEIYKVSAIRNLVNDFNDLFGSLIQSPLNRTIEALCNSRNESFAEMQQKAYQKIESDF</sequence>
<dbReference type="SMART" id="SM00823">
    <property type="entry name" value="PKS_PP"/>
    <property type="match status" value="1"/>
</dbReference>
<dbReference type="Pfam" id="PF00501">
    <property type="entry name" value="AMP-binding"/>
    <property type="match status" value="2"/>
</dbReference>
<evidence type="ECO:0000313" key="5">
    <source>
        <dbReference type="Proteomes" id="UP001597526"/>
    </source>
</evidence>
<dbReference type="InterPro" id="IPR020806">
    <property type="entry name" value="PKS_PP-bd"/>
</dbReference>
<evidence type="ECO:0000259" key="3">
    <source>
        <dbReference type="PROSITE" id="PS50075"/>
    </source>
</evidence>
<keyword evidence="5" id="KW-1185">Reference proteome</keyword>
<dbReference type="NCBIfam" id="TIGR01733">
    <property type="entry name" value="AA-adenyl-dom"/>
    <property type="match status" value="1"/>
</dbReference>
<dbReference type="InterPro" id="IPR010071">
    <property type="entry name" value="AA_adenyl_dom"/>
</dbReference>
<dbReference type="Proteomes" id="UP001597526">
    <property type="component" value="Unassembled WGS sequence"/>
</dbReference>
<comment type="caution">
    <text evidence="4">The sequence shown here is derived from an EMBL/GenBank/DDBJ whole genome shotgun (WGS) entry which is preliminary data.</text>
</comment>
<dbReference type="PANTHER" id="PTHR45527">
    <property type="entry name" value="NONRIBOSOMAL PEPTIDE SYNTHETASE"/>
    <property type="match status" value="1"/>
</dbReference>
<keyword evidence="2" id="KW-0597">Phosphoprotein</keyword>
<reference evidence="5" key="1">
    <citation type="journal article" date="2019" name="Int. J. Syst. Evol. Microbiol.">
        <title>The Global Catalogue of Microorganisms (GCM) 10K type strain sequencing project: providing services to taxonomists for standard genome sequencing and annotation.</title>
        <authorList>
            <consortium name="The Broad Institute Genomics Platform"/>
            <consortium name="The Broad Institute Genome Sequencing Center for Infectious Disease"/>
            <person name="Wu L."/>
            <person name="Ma J."/>
        </authorList>
    </citation>
    <scope>NUCLEOTIDE SEQUENCE [LARGE SCALE GENOMIC DNA]</scope>
    <source>
        <strain evidence="5">KCTC 52368</strain>
    </source>
</reference>
<protein>
    <submittedName>
        <fullName evidence="4">Amino acid adenylation domain-containing protein</fullName>
    </submittedName>
</protein>
<dbReference type="Pfam" id="PF00668">
    <property type="entry name" value="Condensation"/>
    <property type="match status" value="3"/>
</dbReference>
<dbReference type="Gene3D" id="3.30.559.10">
    <property type="entry name" value="Chloramphenicol acetyltransferase-like domain"/>
    <property type="match status" value="3"/>
</dbReference>
<dbReference type="Gene3D" id="3.30.300.30">
    <property type="match status" value="2"/>
</dbReference>
<dbReference type="Pfam" id="PF00550">
    <property type="entry name" value="PP-binding"/>
    <property type="match status" value="2"/>
</dbReference>
<dbReference type="EMBL" id="JBHULB010000007">
    <property type="protein sequence ID" value="MFD2586093.1"/>
    <property type="molecule type" value="Genomic_DNA"/>
</dbReference>
<dbReference type="PROSITE" id="PS50075">
    <property type="entry name" value="CARRIER"/>
    <property type="match status" value="2"/>
</dbReference>
<dbReference type="InterPro" id="IPR020845">
    <property type="entry name" value="AMP-binding_CS"/>
</dbReference>
<dbReference type="Gene3D" id="1.10.1200.10">
    <property type="entry name" value="ACP-like"/>
    <property type="match status" value="2"/>
</dbReference>
<proteinExistence type="predicted"/>
<dbReference type="InterPro" id="IPR023213">
    <property type="entry name" value="CAT-like_dom_sf"/>
</dbReference>
<dbReference type="Gene3D" id="3.40.50.12780">
    <property type="entry name" value="N-terminal domain of ligase-like"/>
    <property type="match status" value="2"/>
</dbReference>
<dbReference type="InterPro" id="IPR000873">
    <property type="entry name" value="AMP-dep_synth/lig_dom"/>
</dbReference>
<dbReference type="SUPFAM" id="SSF56801">
    <property type="entry name" value="Acetyl-CoA synthetase-like"/>
    <property type="match status" value="2"/>
</dbReference>
<evidence type="ECO:0000256" key="2">
    <source>
        <dbReference type="ARBA" id="ARBA00022553"/>
    </source>
</evidence>
<dbReference type="InterPro" id="IPR036736">
    <property type="entry name" value="ACP-like_sf"/>
</dbReference>
<dbReference type="SUPFAM" id="SSF47336">
    <property type="entry name" value="ACP-like"/>
    <property type="match status" value="2"/>
</dbReference>
<dbReference type="Gene3D" id="3.30.559.30">
    <property type="entry name" value="Nonribosomal peptide synthetase, condensation domain"/>
    <property type="match status" value="3"/>
</dbReference>
<feature type="domain" description="Carrier" evidence="3">
    <location>
        <begin position="1986"/>
        <end position="2061"/>
    </location>
</feature>
<evidence type="ECO:0000256" key="1">
    <source>
        <dbReference type="ARBA" id="ARBA00022450"/>
    </source>
</evidence>
<name>A0ABW5MTQ3_9FLAO</name>
<dbReference type="RefSeq" id="WP_377765802.1">
    <property type="nucleotide sequence ID" value="NZ_JBHULB010000007.1"/>
</dbReference>
<dbReference type="PROSITE" id="PS00455">
    <property type="entry name" value="AMP_BINDING"/>
    <property type="match status" value="2"/>
</dbReference>
<feature type="domain" description="Carrier" evidence="3">
    <location>
        <begin position="940"/>
        <end position="1015"/>
    </location>
</feature>
<dbReference type="InterPro" id="IPR042099">
    <property type="entry name" value="ANL_N_sf"/>
</dbReference>
<accession>A0ABW5MTQ3</accession>
<dbReference type="SUPFAM" id="SSF52777">
    <property type="entry name" value="CoA-dependent acyltransferases"/>
    <property type="match status" value="6"/>
</dbReference>